<name>A0ABT3H116_9RHOB</name>
<keyword evidence="2" id="KW-1185">Reference proteome</keyword>
<organism evidence="1 2">
    <name type="scientific">Pararhodobacter zhoushanensis</name>
    <dbReference type="NCBI Taxonomy" id="2479545"/>
    <lineage>
        <taxon>Bacteria</taxon>
        <taxon>Pseudomonadati</taxon>
        <taxon>Pseudomonadota</taxon>
        <taxon>Alphaproteobacteria</taxon>
        <taxon>Rhodobacterales</taxon>
        <taxon>Paracoccaceae</taxon>
        <taxon>Pararhodobacter</taxon>
    </lineage>
</organism>
<comment type="caution">
    <text evidence="1">The sequence shown here is derived from an EMBL/GenBank/DDBJ whole genome shotgun (WGS) entry which is preliminary data.</text>
</comment>
<protein>
    <submittedName>
        <fullName evidence="1">TetR family transcriptional regulator</fullName>
    </submittedName>
</protein>
<evidence type="ECO:0000313" key="1">
    <source>
        <dbReference type="EMBL" id="MCW1933468.1"/>
    </source>
</evidence>
<dbReference type="EMBL" id="JAPDFL010000001">
    <property type="protein sequence ID" value="MCW1933468.1"/>
    <property type="molecule type" value="Genomic_DNA"/>
</dbReference>
<dbReference type="Proteomes" id="UP001208938">
    <property type="component" value="Unassembled WGS sequence"/>
</dbReference>
<evidence type="ECO:0000313" key="2">
    <source>
        <dbReference type="Proteomes" id="UP001208938"/>
    </source>
</evidence>
<dbReference type="InterPro" id="IPR009057">
    <property type="entry name" value="Homeodomain-like_sf"/>
</dbReference>
<dbReference type="SUPFAM" id="SSF46689">
    <property type="entry name" value="Homeodomain-like"/>
    <property type="match status" value="1"/>
</dbReference>
<proteinExistence type="predicted"/>
<dbReference type="Gene3D" id="1.10.357.10">
    <property type="entry name" value="Tetracycline Repressor, domain 2"/>
    <property type="match status" value="1"/>
</dbReference>
<gene>
    <name evidence="1" type="ORF">OKW52_14680</name>
</gene>
<accession>A0ABT3H116</accession>
<reference evidence="1 2" key="1">
    <citation type="submission" date="2022-10" db="EMBL/GenBank/DDBJ databases">
        <title>Pararhodobacter sp. nov., isolated from marine algae.</title>
        <authorList>
            <person name="Choi B.J."/>
            <person name="Kim J.M."/>
            <person name="Lee J.K."/>
            <person name="Choi D.G."/>
            <person name="Jeon C.O."/>
        </authorList>
    </citation>
    <scope>NUCLEOTIDE SEQUENCE [LARGE SCALE GENOMIC DNA]</scope>
    <source>
        <strain evidence="1 2">ZQ420</strain>
    </source>
</reference>
<sequence>MRAGVTPGLIRHYFDTKEDLVAAAHETLMNGLTEASAAQLDELPDDPLARLAGFVGNAVSPLSPTRAAWRSGRRRCSWCRVTRRCARFTRRPIWAFADGLKT</sequence>
<dbReference type="RefSeq" id="WP_264507714.1">
    <property type="nucleotide sequence ID" value="NZ_JAPDFL010000001.1"/>
</dbReference>